<protein>
    <recommendedName>
        <fullName evidence="1">Transposase Helix-turn-helix domain-containing protein</fullName>
    </recommendedName>
</protein>
<evidence type="ECO:0000313" key="2">
    <source>
        <dbReference type="EMBL" id="CAC5405887.1"/>
    </source>
</evidence>
<organism evidence="2 3">
    <name type="scientific">Mytilus coruscus</name>
    <name type="common">Sea mussel</name>
    <dbReference type="NCBI Taxonomy" id="42192"/>
    <lineage>
        <taxon>Eukaryota</taxon>
        <taxon>Metazoa</taxon>
        <taxon>Spiralia</taxon>
        <taxon>Lophotrochozoa</taxon>
        <taxon>Mollusca</taxon>
        <taxon>Bivalvia</taxon>
        <taxon>Autobranchia</taxon>
        <taxon>Pteriomorphia</taxon>
        <taxon>Mytilida</taxon>
        <taxon>Mytiloidea</taxon>
        <taxon>Mytilidae</taxon>
        <taxon>Mytilinae</taxon>
        <taxon>Mytilus</taxon>
    </lineage>
</organism>
<dbReference type="AlphaFoldDB" id="A0A6J8DDW3"/>
<name>A0A6J8DDW3_MYTCO</name>
<sequence>MMLMNILEETFLRNCHNDDSSFTTPLVKHRKPFLSYSITLTIFYTKYLELKGLTEDLTDTNMLLLTLIWLKCYPTCNILSIMFDILPRQVSRIVNEVWPVLYAMLCSNIIWPNRRQWRHKRGKWNKLKEAVGCIDGTSHATLRPSNEPQRMYCSGNRGFHCIHTQVIIDNNRTIVHVESGFLGHNNDANTFEMMTPIGYMRTLDKLQKLLSSWRLCIPFTPSYRYTLYASTTTPDAKESASSTEKN</sequence>
<evidence type="ECO:0000259" key="1">
    <source>
        <dbReference type="Pfam" id="PF13613"/>
    </source>
</evidence>
<dbReference type="InterPro" id="IPR027805">
    <property type="entry name" value="Transposase_HTH_dom"/>
</dbReference>
<dbReference type="Proteomes" id="UP000507470">
    <property type="component" value="Unassembled WGS sequence"/>
</dbReference>
<gene>
    <name evidence="2" type="ORF">MCOR_39529</name>
</gene>
<dbReference type="EMBL" id="CACVKT020007143">
    <property type="protein sequence ID" value="CAC5405887.1"/>
    <property type="molecule type" value="Genomic_DNA"/>
</dbReference>
<reference evidence="2 3" key="1">
    <citation type="submission" date="2020-06" db="EMBL/GenBank/DDBJ databases">
        <authorList>
            <person name="Li R."/>
            <person name="Bekaert M."/>
        </authorList>
    </citation>
    <scope>NUCLEOTIDE SEQUENCE [LARGE SCALE GENOMIC DNA]</scope>
    <source>
        <strain evidence="3">wild</strain>
    </source>
</reference>
<evidence type="ECO:0000313" key="3">
    <source>
        <dbReference type="Proteomes" id="UP000507470"/>
    </source>
</evidence>
<dbReference type="Pfam" id="PF13613">
    <property type="entry name" value="HTH_Tnp_4"/>
    <property type="match status" value="1"/>
</dbReference>
<feature type="domain" description="Transposase Helix-turn-helix" evidence="1">
    <location>
        <begin position="61"/>
        <end position="106"/>
    </location>
</feature>
<proteinExistence type="predicted"/>
<dbReference type="OrthoDB" id="5978462at2759"/>
<keyword evidence="3" id="KW-1185">Reference proteome</keyword>
<accession>A0A6J8DDW3</accession>